<dbReference type="InterPro" id="IPR010627">
    <property type="entry name" value="Prepilin_pept_A24_N"/>
</dbReference>
<feature type="domain" description="Prepilin peptidase A24 N-terminal" evidence="12">
    <location>
        <begin position="17"/>
        <end position="89"/>
    </location>
</feature>
<comment type="caution">
    <text evidence="13">The sequence shown here is derived from an EMBL/GenBank/DDBJ whole genome shotgun (WGS) entry which is preliminary data.</text>
</comment>
<keyword evidence="9" id="KW-0645">Protease</keyword>
<dbReference type="EC" id="3.4.23.43" evidence="9"/>
<evidence type="ECO:0000256" key="1">
    <source>
        <dbReference type="ARBA" id="ARBA00004429"/>
    </source>
</evidence>
<keyword evidence="9" id="KW-0511">Multifunctional enzyme</keyword>
<keyword evidence="4" id="KW-0997">Cell inner membrane</keyword>
<evidence type="ECO:0000256" key="4">
    <source>
        <dbReference type="ARBA" id="ARBA00022519"/>
    </source>
</evidence>
<dbReference type="InterPro" id="IPR050882">
    <property type="entry name" value="Prepilin_peptidase/N-MTase"/>
</dbReference>
<gene>
    <name evidence="13" type="ORF">GCM10007207_22010</name>
</gene>
<dbReference type="Gene3D" id="1.20.120.1220">
    <property type="match status" value="1"/>
</dbReference>
<comment type="catalytic activity">
    <reaction evidence="9">
        <text>Typically cleaves a -Gly-|-Phe- bond to release an N-terminal, basic peptide of 5-8 residues from type IV prepilin, and then N-methylates the new N-terminal amino group, the methyl donor being S-adenosyl-L-methionine.</text>
        <dbReference type="EC" id="3.4.23.43"/>
    </reaction>
</comment>
<evidence type="ECO:0000256" key="9">
    <source>
        <dbReference type="RuleBase" id="RU003794"/>
    </source>
</evidence>
<dbReference type="RefSeq" id="WP_188426813.1">
    <property type="nucleotide sequence ID" value="NZ_BMCH01000005.1"/>
</dbReference>
<keyword evidence="14" id="KW-1185">Reference proteome</keyword>
<dbReference type="Pfam" id="PF06750">
    <property type="entry name" value="A24_N_bact"/>
    <property type="match status" value="1"/>
</dbReference>
<evidence type="ECO:0000256" key="3">
    <source>
        <dbReference type="ARBA" id="ARBA00022475"/>
    </source>
</evidence>
<accession>A0ABQ1MAX8</accession>
<evidence type="ECO:0000259" key="11">
    <source>
        <dbReference type="Pfam" id="PF01478"/>
    </source>
</evidence>
<sequence length="259" mass="27557">MIALPSITTSLVISSPFIGSFLGVLAWRLPEGRSPFFNRSRCPFCNGVLRVCELIPLVSYAVQKGRCRQCQAPIDKFHPLMEVAALVVAGSADLATHFDPTGNSPIHIMAQGCLFGWVLLLLAAIDLRSHTLPDYLTQPLLGVGLLFAALQGRTNFHIHTLTALLSWLVFEGLATLYRALRHREGLGGGDAKLIAAGGGWLGPLLLPEIIGSAAIMTLIAAAISTKGRLKGAMKIPLGPGLSLALWGGWLIETSGLAYA</sequence>
<keyword evidence="7 10" id="KW-0472">Membrane</keyword>
<feature type="transmembrane region" description="Helical" evidence="10">
    <location>
        <begin position="235"/>
        <end position="251"/>
    </location>
</feature>
<name>A0ABQ1MAX8_9PROT</name>
<evidence type="ECO:0000256" key="2">
    <source>
        <dbReference type="ARBA" id="ARBA00005801"/>
    </source>
</evidence>
<feature type="transmembrane region" description="Helical" evidence="10">
    <location>
        <begin position="106"/>
        <end position="125"/>
    </location>
</feature>
<dbReference type="EMBL" id="BMCH01000005">
    <property type="protein sequence ID" value="GGC36014.1"/>
    <property type="molecule type" value="Genomic_DNA"/>
</dbReference>
<keyword evidence="6 10" id="KW-1133">Transmembrane helix</keyword>
<evidence type="ECO:0000256" key="8">
    <source>
        <dbReference type="RuleBase" id="RU003793"/>
    </source>
</evidence>
<dbReference type="Proteomes" id="UP000637769">
    <property type="component" value="Unassembled WGS sequence"/>
</dbReference>
<keyword evidence="3" id="KW-1003">Cell membrane</keyword>
<dbReference type="EC" id="2.1.1.-" evidence="9"/>
<comment type="function">
    <text evidence="9">Plays an essential role in type IV pili and type II pseudopili formation by proteolytically removing the leader sequence from substrate proteins and subsequently monomethylating the alpha-amino group of the newly exposed N-terminal phenylalanine.</text>
</comment>
<evidence type="ECO:0000256" key="5">
    <source>
        <dbReference type="ARBA" id="ARBA00022692"/>
    </source>
</evidence>
<feature type="transmembrane region" description="Helical" evidence="10">
    <location>
        <begin position="161"/>
        <end position="180"/>
    </location>
</feature>
<feature type="transmembrane region" description="Helical" evidence="10">
    <location>
        <begin position="200"/>
        <end position="223"/>
    </location>
</feature>
<dbReference type="PANTHER" id="PTHR30487:SF0">
    <property type="entry name" value="PREPILIN LEADER PEPTIDASE_N-METHYLTRANSFERASE-RELATED"/>
    <property type="match status" value="1"/>
</dbReference>
<keyword evidence="9" id="KW-0378">Hydrolase</keyword>
<evidence type="ECO:0000259" key="12">
    <source>
        <dbReference type="Pfam" id="PF06750"/>
    </source>
</evidence>
<organism evidence="13 14">
    <name type="scientific">Asaia siamensis</name>
    <dbReference type="NCBI Taxonomy" id="110479"/>
    <lineage>
        <taxon>Bacteria</taxon>
        <taxon>Pseudomonadati</taxon>
        <taxon>Pseudomonadota</taxon>
        <taxon>Alphaproteobacteria</taxon>
        <taxon>Acetobacterales</taxon>
        <taxon>Acetobacteraceae</taxon>
        <taxon>Asaia</taxon>
    </lineage>
</organism>
<reference evidence="14" key="1">
    <citation type="journal article" date="2019" name="Int. J. Syst. Evol. Microbiol.">
        <title>The Global Catalogue of Microorganisms (GCM) 10K type strain sequencing project: providing services to taxonomists for standard genome sequencing and annotation.</title>
        <authorList>
            <consortium name="The Broad Institute Genomics Platform"/>
            <consortium name="The Broad Institute Genome Sequencing Center for Infectious Disease"/>
            <person name="Wu L."/>
            <person name="Ma J."/>
        </authorList>
    </citation>
    <scope>NUCLEOTIDE SEQUENCE [LARGE SCALE GENOMIC DNA]</scope>
    <source>
        <strain evidence="14">CCM 7132</strain>
    </source>
</reference>
<comment type="similarity">
    <text evidence="2 8">Belongs to the peptidase A24 family.</text>
</comment>
<feature type="domain" description="Prepilin type IV endopeptidase peptidase" evidence="11">
    <location>
        <begin position="113"/>
        <end position="220"/>
    </location>
</feature>
<evidence type="ECO:0000256" key="7">
    <source>
        <dbReference type="ARBA" id="ARBA00023136"/>
    </source>
</evidence>
<dbReference type="InterPro" id="IPR014032">
    <property type="entry name" value="Peptidase_A24A_bac"/>
</dbReference>
<evidence type="ECO:0000313" key="13">
    <source>
        <dbReference type="EMBL" id="GGC36014.1"/>
    </source>
</evidence>
<keyword evidence="9" id="KW-0489">Methyltransferase</keyword>
<keyword evidence="9" id="KW-0808">Transferase</keyword>
<protein>
    <recommendedName>
        <fullName evidence="9">Prepilin leader peptidase/N-methyltransferase</fullName>
        <ecNumber evidence="9">2.1.1.-</ecNumber>
        <ecNumber evidence="9">3.4.23.43</ecNumber>
    </recommendedName>
</protein>
<dbReference type="PRINTS" id="PR00864">
    <property type="entry name" value="PREPILNPTASE"/>
</dbReference>
<evidence type="ECO:0000256" key="6">
    <source>
        <dbReference type="ARBA" id="ARBA00022989"/>
    </source>
</evidence>
<evidence type="ECO:0000256" key="10">
    <source>
        <dbReference type="SAM" id="Phobius"/>
    </source>
</evidence>
<dbReference type="PANTHER" id="PTHR30487">
    <property type="entry name" value="TYPE 4 PREPILIN-LIKE PROTEINS LEADER PEPTIDE-PROCESSING ENZYME"/>
    <property type="match status" value="1"/>
</dbReference>
<comment type="subcellular location">
    <subcellularLocation>
        <location evidence="1">Cell inner membrane</location>
        <topology evidence="1">Multi-pass membrane protein</topology>
    </subcellularLocation>
    <subcellularLocation>
        <location evidence="9">Cell membrane</location>
        <topology evidence="9">Multi-pass membrane protein</topology>
    </subcellularLocation>
</comment>
<dbReference type="InterPro" id="IPR000045">
    <property type="entry name" value="Prepilin_IV_endopep_pep"/>
</dbReference>
<evidence type="ECO:0000313" key="14">
    <source>
        <dbReference type="Proteomes" id="UP000637769"/>
    </source>
</evidence>
<dbReference type="Pfam" id="PF01478">
    <property type="entry name" value="Peptidase_A24"/>
    <property type="match status" value="1"/>
</dbReference>
<keyword evidence="5 9" id="KW-0812">Transmembrane</keyword>
<proteinExistence type="inferred from homology"/>
<feature type="transmembrane region" description="Helical" evidence="10">
    <location>
        <begin position="6"/>
        <end position="29"/>
    </location>
</feature>